<dbReference type="InterPro" id="IPR021890">
    <property type="entry name" value="DUF3501"/>
</dbReference>
<reference evidence="2" key="1">
    <citation type="submission" date="2017-05" db="EMBL/GenBank/DDBJ databases">
        <authorList>
            <person name="Sung H."/>
        </authorList>
    </citation>
    <scope>NUCLEOTIDE SEQUENCE [LARGE SCALE GENOMIC DNA]</scope>
    <source>
        <strain evidence="2">AR23208</strain>
    </source>
</reference>
<dbReference type="KEGG" id="tum:CBW65_10805"/>
<dbReference type="Pfam" id="PF12007">
    <property type="entry name" value="DUF3501"/>
    <property type="match status" value="1"/>
</dbReference>
<keyword evidence="2" id="KW-1185">Reference proteome</keyword>
<name>A0A1Y0IMG9_9BACL</name>
<evidence type="ECO:0008006" key="3">
    <source>
        <dbReference type="Google" id="ProtNLM"/>
    </source>
</evidence>
<dbReference type="AlphaFoldDB" id="A0A1Y0IMG9"/>
<evidence type="ECO:0000313" key="1">
    <source>
        <dbReference type="EMBL" id="ARU61440.1"/>
    </source>
</evidence>
<proteinExistence type="predicted"/>
<dbReference type="Proteomes" id="UP000195437">
    <property type="component" value="Chromosome"/>
</dbReference>
<sequence length="196" mass="22609">MTAALIRKSDIVALPTYRQGRDEYVKKMIQYKKARRVRFNNDISILFENKNTVMFQIQELLHNEDLTDPKEIDEYIEIYSGMVPGAGELSATLFIETDEQTALTELLTKLKGIEHHLFLVVNGEQIQAKFEEEHDDREFTTSVHYLKFPMTETAIAYITNGSYEHEDVKLVLDHPHMNVTIPLGYDTLESLAKDLA</sequence>
<gene>
    <name evidence="1" type="ORF">CBW65_10805</name>
</gene>
<dbReference type="RefSeq" id="WP_087456820.1">
    <property type="nucleotide sequence ID" value="NZ_CP021434.1"/>
</dbReference>
<accession>A0A1Y0IMG9</accession>
<dbReference type="OrthoDB" id="9780579at2"/>
<protein>
    <recommendedName>
        <fullName evidence="3">DUF3501 domain-containing protein</fullName>
    </recommendedName>
</protein>
<dbReference type="EMBL" id="CP021434">
    <property type="protein sequence ID" value="ARU61440.1"/>
    <property type="molecule type" value="Genomic_DNA"/>
</dbReference>
<evidence type="ECO:0000313" key="2">
    <source>
        <dbReference type="Proteomes" id="UP000195437"/>
    </source>
</evidence>
<organism evidence="1 2">
    <name type="scientific">Tumebacillus avium</name>
    <dbReference type="NCBI Taxonomy" id="1903704"/>
    <lineage>
        <taxon>Bacteria</taxon>
        <taxon>Bacillati</taxon>
        <taxon>Bacillota</taxon>
        <taxon>Bacilli</taxon>
        <taxon>Bacillales</taxon>
        <taxon>Alicyclobacillaceae</taxon>
        <taxon>Tumebacillus</taxon>
    </lineage>
</organism>